<dbReference type="RefSeq" id="WP_343933329.1">
    <property type="nucleotide sequence ID" value="NZ_BAAABU010000003.1"/>
</dbReference>
<evidence type="ECO:0000313" key="8">
    <source>
        <dbReference type="Proteomes" id="UP001500416"/>
    </source>
</evidence>
<evidence type="ECO:0000256" key="2">
    <source>
        <dbReference type="ARBA" id="ARBA00023015"/>
    </source>
</evidence>
<dbReference type="InterPro" id="IPR013325">
    <property type="entry name" value="RNA_pol_sigma_r2"/>
</dbReference>
<name>A0ABN0TGL6_9PSEU</name>
<dbReference type="EMBL" id="BAAABU010000003">
    <property type="protein sequence ID" value="GAA0221225.1"/>
    <property type="molecule type" value="Genomic_DNA"/>
</dbReference>
<comment type="similarity">
    <text evidence="1">Belongs to the sigma-70 factor family. ECF subfamily.</text>
</comment>
<sequence length="131" mass="14771">MEFAQYVASQSTPLMRFATALTGRSRLAEDLVRDALCRAYVRWDRIAAAPHARVRGLVVAEYLSWRRLFATRTGPDVVHRLAVLPRKQRAAVVLRYYAGLPDDEIAAHLGWRESSVNSRIARALAALPTQR</sequence>
<dbReference type="InterPro" id="IPR036388">
    <property type="entry name" value="WH-like_DNA-bd_sf"/>
</dbReference>
<evidence type="ECO:0000256" key="1">
    <source>
        <dbReference type="ARBA" id="ARBA00010641"/>
    </source>
</evidence>
<evidence type="ECO:0000313" key="7">
    <source>
        <dbReference type="EMBL" id="GAA0221225.1"/>
    </source>
</evidence>
<dbReference type="PANTHER" id="PTHR43133">
    <property type="entry name" value="RNA POLYMERASE ECF-TYPE SIGMA FACTO"/>
    <property type="match status" value="1"/>
</dbReference>
<dbReference type="Gene3D" id="1.10.10.10">
    <property type="entry name" value="Winged helix-like DNA-binding domain superfamily/Winged helix DNA-binding domain"/>
    <property type="match status" value="1"/>
</dbReference>
<keyword evidence="2" id="KW-0805">Transcription regulation</keyword>
<dbReference type="InterPro" id="IPR039425">
    <property type="entry name" value="RNA_pol_sigma-70-like"/>
</dbReference>
<proteinExistence type="inferred from homology"/>
<organism evidence="7 8">
    <name type="scientific">Saccharothrix mutabilis subsp. mutabilis</name>
    <dbReference type="NCBI Taxonomy" id="66855"/>
    <lineage>
        <taxon>Bacteria</taxon>
        <taxon>Bacillati</taxon>
        <taxon>Actinomycetota</taxon>
        <taxon>Actinomycetes</taxon>
        <taxon>Pseudonocardiales</taxon>
        <taxon>Pseudonocardiaceae</taxon>
        <taxon>Saccharothrix</taxon>
    </lineage>
</organism>
<accession>A0ABN0TGL6</accession>
<keyword evidence="8" id="KW-1185">Reference proteome</keyword>
<dbReference type="CDD" id="cd06171">
    <property type="entry name" value="Sigma70_r4"/>
    <property type="match status" value="1"/>
</dbReference>
<dbReference type="SUPFAM" id="SSF88659">
    <property type="entry name" value="Sigma3 and sigma4 domains of RNA polymerase sigma factors"/>
    <property type="match status" value="1"/>
</dbReference>
<dbReference type="InterPro" id="IPR013249">
    <property type="entry name" value="RNA_pol_sigma70_r4_t2"/>
</dbReference>
<dbReference type="Proteomes" id="UP001500416">
    <property type="component" value="Unassembled WGS sequence"/>
</dbReference>
<keyword evidence="4" id="KW-0238">DNA-binding</keyword>
<evidence type="ECO:0000256" key="5">
    <source>
        <dbReference type="ARBA" id="ARBA00023163"/>
    </source>
</evidence>
<keyword evidence="5" id="KW-0804">Transcription</keyword>
<protein>
    <submittedName>
        <fullName evidence="7">SigE family RNA polymerase sigma factor</fullName>
    </submittedName>
</protein>
<dbReference type="PANTHER" id="PTHR43133:SF50">
    <property type="entry name" value="ECF RNA POLYMERASE SIGMA FACTOR SIGM"/>
    <property type="match status" value="1"/>
</dbReference>
<comment type="caution">
    <text evidence="7">The sequence shown here is derived from an EMBL/GenBank/DDBJ whole genome shotgun (WGS) entry which is preliminary data.</text>
</comment>
<gene>
    <name evidence="7" type="ORF">GCM10010492_19180</name>
</gene>
<evidence type="ECO:0000256" key="3">
    <source>
        <dbReference type="ARBA" id="ARBA00023082"/>
    </source>
</evidence>
<feature type="domain" description="RNA polymerase sigma factor 70 region 4 type 2" evidence="6">
    <location>
        <begin position="79"/>
        <end position="127"/>
    </location>
</feature>
<keyword evidence="3" id="KW-0731">Sigma factor</keyword>
<dbReference type="InterPro" id="IPR013324">
    <property type="entry name" value="RNA_pol_sigma_r3/r4-like"/>
</dbReference>
<evidence type="ECO:0000256" key="4">
    <source>
        <dbReference type="ARBA" id="ARBA00023125"/>
    </source>
</evidence>
<dbReference type="SUPFAM" id="SSF88946">
    <property type="entry name" value="Sigma2 domain of RNA polymerase sigma factors"/>
    <property type="match status" value="1"/>
</dbReference>
<reference evidence="7 8" key="1">
    <citation type="journal article" date="2019" name="Int. J. Syst. Evol. Microbiol.">
        <title>The Global Catalogue of Microorganisms (GCM) 10K type strain sequencing project: providing services to taxonomists for standard genome sequencing and annotation.</title>
        <authorList>
            <consortium name="The Broad Institute Genomics Platform"/>
            <consortium name="The Broad Institute Genome Sequencing Center for Infectious Disease"/>
            <person name="Wu L."/>
            <person name="Ma J."/>
        </authorList>
    </citation>
    <scope>NUCLEOTIDE SEQUENCE [LARGE SCALE GENOMIC DNA]</scope>
    <source>
        <strain evidence="7 8">JCM 3380</strain>
    </source>
</reference>
<dbReference type="Pfam" id="PF08281">
    <property type="entry name" value="Sigma70_r4_2"/>
    <property type="match status" value="1"/>
</dbReference>
<evidence type="ECO:0000259" key="6">
    <source>
        <dbReference type="Pfam" id="PF08281"/>
    </source>
</evidence>